<keyword evidence="4" id="KW-0808">Transferase</keyword>
<name>A0A1M5ND83_9GAMM</name>
<evidence type="ECO:0000313" key="7">
    <source>
        <dbReference type="Proteomes" id="UP000199758"/>
    </source>
</evidence>
<keyword evidence="2" id="KW-1003">Cell membrane</keyword>
<dbReference type="Proteomes" id="UP000199758">
    <property type="component" value="Unassembled WGS sequence"/>
</dbReference>
<evidence type="ECO:0000256" key="4">
    <source>
        <dbReference type="ARBA" id="ARBA00022679"/>
    </source>
</evidence>
<proteinExistence type="predicted"/>
<dbReference type="PANTHER" id="PTHR43646:SF2">
    <property type="entry name" value="GLYCOSYLTRANSFERASE 2-LIKE DOMAIN-CONTAINING PROTEIN"/>
    <property type="match status" value="1"/>
</dbReference>
<dbReference type="STRING" id="490188.SAMN04488068_1788"/>
<keyword evidence="5" id="KW-0472">Membrane</keyword>
<protein>
    <recommendedName>
        <fullName evidence="8">Transferase 2, rSAM/selenodomain-associated</fullName>
    </recommendedName>
</protein>
<dbReference type="GO" id="GO:0016757">
    <property type="term" value="F:glycosyltransferase activity"/>
    <property type="evidence" value="ECO:0007669"/>
    <property type="project" value="UniProtKB-KW"/>
</dbReference>
<accession>A0A1M5ND83</accession>
<dbReference type="PANTHER" id="PTHR43646">
    <property type="entry name" value="GLYCOSYLTRANSFERASE"/>
    <property type="match status" value="1"/>
</dbReference>
<dbReference type="InterPro" id="IPR029044">
    <property type="entry name" value="Nucleotide-diphossugar_trans"/>
</dbReference>
<dbReference type="Gene3D" id="3.90.550.10">
    <property type="entry name" value="Spore Coat Polysaccharide Biosynthesis Protein SpsA, Chain A"/>
    <property type="match status" value="1"/>
</dbReference>
<dbReference type="SUPFAM" id="SSF53448">
    <property type="entry name" value="Nucleotide-diphospho-sugar transferases"/>
    <property type="match status" value="1"/>
</dbReference>
<dbReference type="RefSeq" id="WP_072896582.1">
    <property type="nucleotide sequence ID" value="NZ_FQWZ01000003.1"/>
</dbReference>
<evidence type="ECO:0000313" key="6">
    <source>
        <dbReference type="EMBL" id="SHG87432.1"/>
    </source>
</evidence>
<dbReference type="AlphaFoldDB" id="A0A1M5ND83"/>
<organism evidence="6 7">
    <name type="scientific">Hydrocarboniphaga daqingensis</name>
    <dbReference type="NCBI Taxonomy" id="490188"/>
    <lineage>
        <taxon>Bacteria</taxon>
        <taxon>Pseudomonadati</taxon>
        <taxon>Pseudomonadota</taxon>
        <taxon>Gammaproteobacteria</taxon>
        <taxon>Nevskiales</taxon>
        <taxon>Nevskiaceae</taxon>
        <taxon>Hydrocarboniphaga</taxon>
    </lineage>
</organism>
<evidence type="ECO:0000256" key="1">
    <source>
        <dbReference type="ARBA" id="ARBA00004236"/>
    </source>
</evidence>
<dbReference type="GO" id="GO:0005886">
    <property type="term" value="C:plasma membrane"/>
    <property type="evidence" value="ECO:0007669"/>
    <property type="project" value="UniProtKB-SubCell"/>
</dbReference>
<comment type="subcellular location">
    <subcellularLocation>
        <location evidence="1">Cell membrane</location>
    </subcellularLocation>
</comment>
<keyword evidence="7" id="KW-1185">Reference proteome</keyword>
<sequence length="241" mass="26441">MTARATPLPKAPSAPLAGLSVIVPVGPGDAVSPALLHRLHHGLPASAEVLIVLAPTAIAPRDDQLGPAMHLLHDATGGRARLQNRGAAQARYAVLWFVHADTVIPLAALQAAARFVDRGESALAYFDLRFLADGPRLMVVNAMAANLRSRWLKLPFGDQGLMIRRDDFQRLGGFDAQLRAGEDHALVWRARHDGLPLRRLAAPLYTSARKYAEHGWFRTTAWHLSATWRQARRFARDRSSP</sequence>
<keyword evidence="3" id="KW-0328">Glycosyltransferase</keyword>
<evidence type="ECO:0000256" key="3">
    <source>
        <dbReference type="ARBA" id="ARBA00022676"/>
    </source>
</evidence>
<evidence type="ECO:0008006" key="8">
    <source>
        <dbReference type="Google" id="ProtNLM"/>
    </source>
</evidence>
<dbReference type="OrthoDB" id="5291101at2"/>
<dbReference type="EMBL" id="FQWZ01000003">
    <property type="protein sequence ID" value="SHG87432.1"/>
    <property type="molecule type" value="Genomic_DNA"/>
</dbReference>
<evidence type="ECO:0000256" key="5">
    <source>
        <dbReference type="ARBA" id="ARBA00023136"/>
    </source>
</evidence>
<evidence type="ECO:0000256" key="2">
    <source>
        <dbReference type="ARBA" id="ARBA00022475"/>
    </source>
</evidence>
<reference evidence="6 7" key="1">
    <citation type="submission" date="2016-11" db="EMBL/GenBank/DDBJ databases">
        <authorList>
            <person name="Jaros S."/>
            <person name="Januszkiewicz K."/>
            <person name="Wedrychowicz H."/>
        </authorList>
    </citation>
    <scope>NUCLEOTIDE SEQUENCE [LARGE SCALE GENOMIC DNA]</scope>
    <source>
        <strain evidence="6 7">CGMCC 1.7049</strain>
    </source>
</reference>
<gene>
    <name evidence="6" type="ORF">SAMN04488068_1788</name>
</gene>